<comment type="caution">
    <text evidence="1">The sequence shown here is derived from an EMBL/GenBank/DDBJ whole genome shotgun (WGS) entry which is preliminary data.</text>
</comment>
<protein>
    <submittedName>
        <fullName evidence="1">Uncharacterized protein</fullName>
    </submittedName>
</protein>
<dbReference type="EMBL" id="JYDP01009641">
    <property type="protein sequence ID" value="KRY62476.1"/>
    <property type="molecule type" value="Genomic_DNA"/>
</dbReference>
<evidence type="ECO:0000313" key="1">
    <source>
        <dbReference type="EMBL" id="KRY62476.1"/>
    </source>
</evidence>
<evidence type="ECO:0000313" key="2">
    <source>
        <dbReference type="Proteomes" id="UP000055024"/>
    </source>
</evidence>
<accession>A0A0V1DLH7</accession>
<gene>
    <name evidence="1" type="ORF">T11_14876</name>
</gene>
<keyword evidence="2" id="KW-1185">Reference proteome</keyword>
<dbReference type="Proteomes" id="UP000055024">
    <property type="component" value="Unassembled WGS sequence"/>
</dbReference>
<sequence length="31" mass="3825">MVVETLACRYHEYYYFSFSYFKTCGYLKKAL</sequence>
<organism evidence="1 2">
    <name type="scientific">Trichinella zimbabwensis</name>
    <dbReference type="NCBI Taxonomy" id="268475"/>
    <lineage>
        <taxon>Eukaryota</taxon>
        <taxon>Metazoa</taxon>
        <taxon>Ecdysozoa</taxon>
        <taxon>Nematoda</taxon>
        <taxon>Enoplea</taxon>
        <taxon>Dorylaimia</taxon>
        <taxon>Trichinellida</taxon>
        <taxon>Trichinellidae</taxon>
        <taxon>Trichinella</taxon>
    </lineage>
</organism>
<reference evidence="1 2" key="1">
    <citation type="submission" date="2015-01" db="EMBL/GenBank/DDBJ databases">
        <title>Evolution of Trichinella species and genotypes.</title>
        <authorList>
            <person name="Korhonen P.K."/>
            <person name="Edoardo P."/>
            <person name="Giuseppe L.R."/>
            <person name="Gasser R.B."/>
        </authorList>
    </citation>
    <scope>NUCLEOTIDE SEQUENCE [LARGE SCALE GENOMIC DNA]</scope>
    <source>
        <strain evidence="1">ISS1029</strain>
    </source>
</reference>
<proteinExistence type="predicted"/>
<name>A0A0V1DLH7_9BILA</name>
<dbReference type="AlphaFoldDB" id="A0A0V1DLH7"/>